<sequence length="534" mass="58270">MTIRHKLLASFITLLVVFSALCLYLTYALHKQGEQTIFAFNQPLNAVNSSSAAANIFRQASNFSADVLAFKTPRNSEQVAAEFAHFQSEFESHLSQAKASSLTESAMELSSEILTLSEQWFAQTKHHLSGGAQSALLDLRVLNSLETDIQTRLTKLANETQASAQQLAEQVTSDIDAQMLSVFILLSVIALVAIVSVFFLTSGLLKPLLNLKDAVVELARGDGDLTRRLTIQRQDEVGQLSSEFNLFIEKVHQSVLAISESVSQTQQKVHEFSAISQQTQEGTSEQKNKIESISTAMEQVILSVSSVSDSSQQAQQQAGNIYQDTEQGVCLINQTHQDMLGLANKVEQASDVIFELSHSSSEIGSVLEVIETIAEQTNLLALNAAIEAARAGEAGRGFSVVADEVRNLAMKTQESTLNIQKTVSKIQQQAAMAKDMMEQGREEARVCADKNQQLAVALEQILNRAGDIKSTSDVVSEHTKQQDKAINHVNQFLSSIVNIADDTAQGSLHLQNNSSEVIASMLRVEAKVGEFKLC</sequence>
<dbReference type="Pfam" id="PF00015">
    <property type="entry name" value="MCPsignal"/>
    <property type="match status" value="1"/>
</dbReference>
<proteinExistence type="inferred from homology"/>
<dbReference type="PANTHER" id="PTHR32089">
    <property type="entry name" value="METHYL-ACCEPTING CHEMOTAXIS PROTEIN MCPB"/>
    <property type="match status" value="1"/>
</dbReference>
<dbReference type="GO" id="GO:0006935">
    <property type="term" value="P:chemotaxis"/>
    <property type="evidence" value="ECO:0007669"/>
    <property type="project" value="InterPro"/>
</dbReference>
<evidence type="ECO:0000256" key="4">
    <source>
        <dbReference type="PROSITE-ProRule" id="PRU00284"/>
    </source>
</evidence>
<accession>A0A0S2K349</accession>
<dbReference type="CDD" id="cd06225">
    <property type="entry name" value="HAMP"/>
    <property type="match status" value="1"/>
</dbReference>
<dbReference type="PRINTS" id="PR00260">
    <property type="entry name" value="CHEMTRNSDUCR"/>
</dbReference>
<keyword evidence="9" id="KW-1185">Reference proteome</keyword>
<dbReference type="KEGG" id="pphe:PP2015_2152"/>
<evidence type="ECO:0000256" key="3">
    <source>
        <dbReference type="ARBA" id="ARBA00029447"/>
    </source>
</evidence>
<evidence type="ECO:0000259" key="7">
    <source>
        <dbReference type="PROSITE" id="PS50885"/>
    </source>
</evidence>
<dbReference type="SMART" id="SM00283">
    <property type="entry name" value="MA"/>
    <property type="match status" value="1"/>
</dbReference>
<dbReference type="GO" id="GO:0007165">
    <property type="term" value="P:signal transduction"/>
    <property type="evidence" value="ECO:0007669"/>
    <property type="project" value="UniProtKB-KW"/>
</dbReference>
<dbReference type="OrthoDB" id="9809583at2"/>
<keyword evidence="5" id="KW-0812">Transmembrane</keyword>
<comment type="subcellular location">
    <subcellularLocation>
        <location evidence="1">Membrane</location>
    </subcellularLocation>
</comment>
<dbReference type="PANTHER" id="PTHR32089:SF112">
    <property type="entry name" value="LYSOZYME-LIKE PROTEIN-RELATED"/>
    <property type="match status" value="1"/>
</dbReference>
<dbReference type="PROSITE" id="PS50111">
    <property type="entry name" value="CHEMOTAXIS_TRANSDUC_2"/>
    <property type="match status" value="1"/>
</dbReference>
<dbReference type="RefSeq" id="WP_058030347.1">
    <property type="nucleotide sequence ID" value="NZ_CP013187.1"/>
</dbReference>
<gene>
    <name evidence="8" type="ORF">PP2015_2152</name>
</gene>
<dbReference type="Gene3D" id="1.10.287.950">
    <property type="entry name" value="Methyl-accepting chemotaxis protein"/>
    <property type="match status" value="1"/>
</dbReference>
<dbReference type="InterPro" id="IPR004089">
    <property type="entry name" value="MCPsignal_dom"/>
</dbReference>
<dbReference type="Proteomes" id="UP000061457">
    <property type="component" value="Chromosome I"/>
</dbReference>
<comment type="similarity">
    <text evidence="3">Belongs to the methyl-accepting chemotaxis (MCP) protein family.</text>
</comment>
<feature type="domain" description="Methyl-accepting transducer" evidence="6">
    <location>
        <begin position="261"/>
        <end position="497"/>
    </location>
</feature>
<reference evidence="8 9" key="1">
    <citation type="submission" date="2015-11" db="EMBL/GenBank/DDBJ databases">
        <authorList>
            <person name="Zhang Y."/>
            <person name="Guo Z."/>
        </authorList>
    </citation>
    <scope>NUCLEOTIDE SEQUENCE [LARGE SCALE GENOMIC DNA]</scope>
    <source>
        <strain evidence="8 9">KCTC 12086</strain>
    </source>
</reference>
<dbReference type="Pfam" id="PF00672">
    <property type="entry name" value="HAMP"/>
    <property type="match status" value="1"/>
</dbReference>
<feature type="domain" description="HAMP" evidence="7">
    <location>
        <begin position="202"/>
        <end position="256"/>
    </location>
</feature>
<evidence type="ECO:0000313" key="8">
    <source>
        <dbReference type="EMBL" id="ALO42649.1"/>
    </source>
</evidence>
<keyword evidence="2 4" id="KW-0807">Transducer</keyword>
<organism evidence="8 9">
    <name type="scientific">Pseudoalteromonas phenolica</name>
    <dbReference type="NCBI Taxonomy" id="161398"/>
    <lineage>
        <taxon>Bacteria</taxon>
        <taxon>Pseudomonadati</taxon>
        <taxon>Pseudomonadota</taxon>
        <taxon>Gammaproteobacteria</taxon>
        <taxon>Alteromonadales</taxon>
        <taxon>Pseudoalteromonadaceae</taxon>
        <taxon>Pseudoalteromonas</taxon>
    </lineage>
</organism>
<feature type="transmembrane region" description="Helical" evidence="5">
    <location>
        <begin position="179"/>
        <end position="200"/>
    </location>
</feature>
<evidence type="ECO:0000256" key="1">
    <source>
        <dbReference type="ARBA" id="ARBA00004370"/>
    </source>
</evidence>
<dbReference type="SMART" id="SM00304">
    <property type="entry name" value="HAMP"/>
    <property type="match status" value="1"/>
</dbReference>
<dbReference type="AlphaFoldDB" id="A0A0S2K349"/>
<evidence type="ECO:0000313" key="9">
    <source>
        <dbReference type="Proteomes" id="UP000061457"/>
    </source>
</evidence>
<dbReference type="GO" id="GO:0004888">
    <property type="term" value="F:transmembrane signaling receptor activity"/>
    <property type="evidence" value="ECO:0007669"/>
    <property type="project" value="InterPro"/>
</dbReference>
<protein>
    <recommendedName>
        <fullName evidence="10">Methyl-accepting chemotaxis protein</fullName>
    </recommendedName>
</protein>
<dbReference type="InterPro" id="IPR004090">
    <property type="entry name" value="Chemotax_Me-accpt_rcpt"/>
</dbReference>
<dbReference type="GO" id="GO:0016020">
    <property type="term" value="C:membrane"/>
    <property type="evidence" value="ECO:0007669"/>
    <property type="project" value="UniProtKB-SubCell"/>
</dbReference>
<name>A0A0S2K349_9GAMM</name>
<dbReference type="PATRIC" id="fig|161398.10.peg.2189"/>
<evidence type="ECO:0008006" key="10">
    <source>
        <dbReference type="Google" id="ProtNLM"/>
    </source>
</evidence>
<dbReference type="SUPFAM" id="SSF58104">
    <property type="entry name" value="Methyl-accepting chemotaxis protein (MCP) signaling domain"/>
    <property type="match status" value="1"/>
</dbReference>
<dbReference type="STRING" id="161398.PP2015_2152"/>
<evidence type="ECO:0000256" key="5">
    <source>
        <dbReference type="SAM" id="Phobius"/>
    </source>
</evidence>
<dbReference type="EMBL" id="CP013187">
    <property type="protein sequence ID" value="ALO42649.1"/>
    <property type="molecule type" value="Genomic_DNA"/>
</dbReference>
<dbReference type="FunFam" id="1.10.287.950:FF:000001">
    <property type="entry name" value="Methyl-accepting chemotaxis sensory transducer"/>
    <property type="match status" value="1"/>
</dbReference>
<keyword evidence="5" id="KW-0472">Membrane</keyword>
<evidence type="ECO:0000259" key="6">
    <source>
        <dbReference type="PROSITE" id="PS50111"/>
    </source>
</evidence>
<dbReference type="PROSITE" id="PS50885">
    <property type="entry name" value="HAMP"/>
    <property type="match status" value="1"/>
</dbReference>
<keyword evidence="5" id="KW-1133">Transmembrane helix</keyword>
<dbReference type="InterPro" id="IPR003660">
    <property type="entry name" value="HAMP_dom"/>
</dbReference>
<evidence type="ECO:0000256" key="2">
    <source>
        <dbReference type="ARBA" id="ARBA00023224"/>
    </source>
</evidence>